<keyword evidence="1" id="KW-0813">Transport</keyword>
<gene>
    <name evidence="6" type="ORF">SAMN04487904_102168</name>
</gene>
<keyword evidence="2" id="KW-0547">Nucleotide-binding</keyword>
<dbReference type="CDD" id="cd03293">
    <property type="entry name" value="ABC_NrtD_SsuB_transporters"/>
    <property type="match status" value="1"/>
</dbReference>
<feature type="compositionally biased region" description="Basic and acidic residues" evidence="4">
    <location>
        <begin position="354"/>
        <end position="365"/>
    </location>
</feature>
<evidence type="ECO:0000256" key="3">
    <source>
        <dbReference type="ARBA" id="ARBA00022840"/>
    </source>
</evidence>
<sequence length="410" mass="44625">MTNTLTVEQSEPITDRSDTVPKMLEVTGLGHTYAGSQQHTAIGDVSFDVESGQLACIVGPSGCGKSTLLRCLASLIAPSRGEVRMHGDLVRGVPEDLAVVFQDYSRSLFPWMSVRGNIEFPLRSRGIGKSERRERAEQTLRWVGLSGSERKYPWQLSGGMQQRVAIARALACRPALLLMDEPFASVDAQTRFELEDLLLQVRKEQDTTILLVTHDIDESVYLSDRVLVLSKSPASIVADLPVELGEDRDQISTRESETFVQLRGEIARLLRSREQRATAESAGEPSTGPADTAEVADERASEETPEDAAERTEDTVPEDDTESADDAKPDSETEPESGEDRSRTEEAAREEDQDSHAESGAPREADSEDDAVVETAVGSEADGAKSETETAGTAESTESTTEHAATRDSR</sequence>
<evidence type="ECO:0000256" key="2">
    <source>
        <dbReference type="ARBA" id="ARBA00022741"/>
    </source>
</evidence>
<dbReference type="InterPro" id="IPR027417">
    <property type="entry name" value="P-loop_NTPase"/>
</dbReference>
<keyword evidence="7" id="KW-1185">Reference proteome</keyword>
<feature type="compositionally biased region" description="Basic and acidic residues" evidence="4">
    <location>
        <begin position="338"/>
        <end position="347"/>
    </location>
</feature>
<evidence type="ECO:0000259" key="5">
    <source>
        <dbReference type="PROSITE" id="PS50893"/>
    </source>
</evidence>
<dbReference type="PANTHER" id="PTHR42788:SF13">
    <property type="entry name" value="ALIPHATIC SULFONATES IMPORT ATP-BINDING PROTEIN SSUB"/>
    <property type="match status" value="1"/>
</dbReference>
<dbReference type="PROSITE" id="PS00211">
    <property type="entry name" value="ABC_TRANSPORTER_1"/>
    <property type="match status" value="1"/>
</dbReference>
<evidence type="ECO:0000313" key="6">
    <source>
        <dbReference type="EMBL" id="SFT44961.1"/>
    </source>
</evidence>
<accession>A0A1I6Y3Z0</accession>
<feature type="compositionally biased region" description="Acidic residues" evidence="4">
    <location>
        <begin position="315"/>
        <end position="324"/>
    </location>
</feature>
<dbReference type="InterPro" id="IPR003593">
    <property type="entry name" value="AAA+_ATPase"/>
</dbReference>
<feature type="region of interest" description="Disordered" evidence="4">
    <location>
        <begin position="273"/>
        <end position="410"/>
    </location>
</feature>
<evidence type="ECO:0000256" key="4">
    <source>
        <dbReference type="SAM" id="MobiDB-lite"/>
    </source>
</evidence>
<feature type="compositionally biased region" description="Basic and acidic residues" evidence="4">
    <location>
        <begin position="400"/>
        <end position="410"/>
    </location>
</feature>
<dbReference type="InterPro" id="IPR050166">
    <property type="entry name" value="ABC_transporter_ATP-bind"/>
</dbReference>
<dbReference type="STRING" id="995060.SAMN04487904_102168"/>
<dbReference type="EMBL" id="FPAT01000002">
    <property type="protein sequence ID" value="SFT44961.1"/>
    <property type="molecule type" value="Genomic_DNA"/>
</dbReference>
<reference evidence="7" key="1">
    <citation type="submission" date="2016-10" db="EMBL/GenBank/DDBJ databases">
        <authorList>
            <person name="Varghese N."/>
            <person name="Submissions S."/>
        </authorList>
    </citation>
    <scope>NUCLEOTIDE SEQUENCE [LARGE SCALE GENOMIC DNA]</scope>
    <source>
        <strain evidence="7">DSM 45501</strain>
    </source>
</reference>
<dbReference type="Pfam" id="PF00005">
    <property type="entry name" value="ABC_tran"/>
    <property type="match status" value="1"/>
</dbReference>
<dbReference type="SUPFAM" id="SSF52540">
    <property type="entry name" value="P-loop containing nucleoside triphosphate hydrolases"/>
    <property type="match status" value="1"/>
</dbReference>
<dbReference type="PROSITE" id="PS50893">
    <property type="entry name" value="ABC_TRANSPORTER_2"/>
    <property type="match status" value="1"/>
</dbReference>
<feature type="compositionally biased region" description="Low complexity" evidence="4">
    <location>
        <begin position="389"/>
        <end position="399"/>
    </location>
</feature>
<feature type="domain" description="ABC transporter" evidence="5">
    <location>
        <begin position="24"/>
        <end position="256"/>
    </location>
</feature>
<feature type="compositionally biased region" description="Basic and acidic residues" evidence="4">
    <location>
        <begin position="296"/>
        <end position="314"/>
    </location>
</feature>
<dbReference type="Proteomes" id="UP000199165">
    <property type="component" value="Unassembled WGS sequence"/>
</dbReference>
<proteinExistence type="predicted"/>
<dbReference type="AlphaFoldDB" id="A0A1I6Y3Z0"/>
<evidence type="ECO:0000256" key="1">
    <source>
        <dbReference type="ARBA" id="ARBA00022448"/>
    </source>
</evidence>
<dbReference type="PANTHER" id="PTHR42788">
    <property type="entry name" value="TAURINE IMPORT ATP-BINDING PROTEIN-RELATED"/>
    <property type="match status" value="1"/>
</dbReference>
<dbReference type="GO" id="GO:0016887">
    <property type="term" value="F:ATP hydrolysis activity"/>
    <property type="evidence" value="ECO:0007669"/>
    <property type="project" value="InterPro"/>
</dbReference>
<dbReference type="GO" id="GO:0005524">
    <property type="term" value="F:ATP binding"/>
    <property type="evidence" value="ECO:0007669"/>
    <property type="project" value="UniProtKB-KW"/>
</dbReference>
<dbReference type="SMART" id="SM00382">
    <property type="entry name" value="AAA"/>
    <property type="match status" value="1"/>
</dbReference>
<organism evidence="6 7">
    <name type="scientific">Actinopolyspora righensis</name>
    <dbReference type="NCBI Taxonomy" id="995060"/>
    <lineage>
        <taxon>Bacteria</taxon>
        <taxon>Bacillati</taxon>
        <taxon>Actinomycetota</taxon>
        <taxon>Actinomycetes</taxon>
        <taxon>Actinopolysporales</taxon>
        <taxon>Actinopolysporaceae</taxon>
        <taxon>Actinopolyspora</taxon>
        <taxon>Actinopolyspora alba group</taxon>
    </lineage>
</organism>
<dbReference type="InterPro" id="IPR003439">
    <property type="entry name" value="ABC_transporter-like_ATP-bd"/>
</dbReference>
<name>A0A1I6Y3Z0_9ACTN</name>
<dbReference type="InterPro" id="IPR017871">
    <property type="entry name" value="ABC_transporter-like_CS"/>
</dbReference>
<keyword evidence="3 6" id="KW-0067">ATP-binding</keyword>
<dbReference type="Gene3D" id="3.40.50.300">
    <property type="entry name" value="P-loop containing nucleotide triphosphate hydrolases"/>
    <property type="match status" value="1"/>
</dbReference>
<protein>
    <submittedName>
        <fullName evidence="6">NitT/TauT family transport system ATP-binding protein</fullName>
    </submittedName>
</protein>
<evidence type="ECO:0000313" key="7">
    <source>
        <dbReference type="Proteomes" id="UP000199165"/>
    </source>
</evidence>